<dbReference type="OrthoDB" id="1758221at2"/>
<feature type="transmembrane region" description="Helical" evidence="6">
    <location>
        <begin position="57"/>
        <end position="81"/>
    </location>
</feature>
<dbReference type="EMBL" id="SDGV01000014">
    <property type="protein sequence ID" value="THB61258.1"/>
    <property type="molecule type" value="Genomic_DNA"/>
</dbReference>
<keyword evidence="4 6" id="KW-1133">Transmembrane helix</keyword>
<evidence type="ECO:0000313" key="8">
    <source>
        <dbReference type="EMBL" id="THB61258.1"/>
    </source>
</evidence>
<dbReference type="Pfam" id="PF02588">
    <property type="entry name" value="YitT_membrane"/>
    <property type="match status" value="1"/>
</dbReference>
<evidence type="ECO:0000256" key="1">
    <source>
        <dbReference type="ARBA" id="ARBA00004651"/>
    </source>
</evidence>
<feature type="transmembrane region" description="Helical" evidence="6">
    <location>
        <begin position="158"/>
        <end position="188"/>
    </location>
</feature>
<evidence type="ECO:0000256" key="6">
    <source>
        <dbReference type="SAM" id="Phobius"/>
    </source>
</evidence>
<dbReference type="PANTHER" id="PTHR33545:SF9">
    <property type="entry name" value="UPF0750 MEMBRANE PROTEIN YITE"/>
    <property type="match status" value="1"/>
</dbReference>
<organism evidence="8 9">
    <name type="scientific">Vagococcus silagei</name>
    <dbReference type="NCBI Taxonomy" id="2508885"/>
    <lineage>
        <taxon>Bacteria</taxon>
        <taxon>Bacillati</taxon>
        <taxon>Bacillota</taxon>
        <taxon>Bacilli</taxon>
        <taxon>Lactobacillales</taxon>
        <taxon>Enterococcaceae</taxon>
        <taxon>Vagococcus</taxon>
    </lineage>
</organism>
<keyword evidence="5 6" id="KW-0472">Membrane</keyword>
<evidence type="ECO:0000256" key="3">
    <source>
        <dbReference type="ARBA" id="ARBA00022692"/>
    </source>
</evidence>
<feature type="domain" description="DUF2179" evidence="7">
    <location>
        <begin position="227"/>
        <end position="280"/>
    </location>
</feature>
<keyword evidence="9" id="KW-1185">Reference proteome</keyword>
<proteinExistence type="predicted"/>
<feature type="transmembrane region" description="Helical" evidence="6">
    <location>
        <begin position="15"/>
        <end position="37"/>
    </location>
</feature>
<keyword evidence="2" id="KW-1003">Cell membrane</keyword>
<dbReference type="CDD" id="cd16380">
    <property type="entry name" value="YitT_C"/>
    <property type="match status" value="1"/>
</dbReference>
<evidence type="ECO:0000259" key="7">
    <source>
        <dbReference type="Pfam" id="PF10035"/>
    </source>
</evidence>
<keyword evidence="3 6" id="KW-0812">Transmembrane</keyword>
<evidence type="ECO:0000256" key="5">
    <source>
        <dbReference type="ARBA" id="ARBA00023136"/>
    </source>
</evidence>
<dbReference type="InterPro" id="IPR019264">
    <property type="entry name" value="DUF2179"/>
</dbReference>
<dbReference type="PIRSF" id="PIRSF006483">
    <property type="entry name" value="Membrane_protein_YitT"/>
    <property type="match status" value="1"/>
</dbReference>
<dbReference type="Proteomes" id="UP000310506">
    <property type="component" value="Unassembled WGS sequence"/>
</dbReference>
<evidence type="ECO:0000313" key="9">
    <source>
        <dbReference type="Proteomes" id="UP000310506"/>
    </source>
</evidence>
<sequence>MFMIQKLHNLFGKRIVDVFFITLGSFIVAFGFNAFLLPNRIVSGGINGLTIILYETLRWSPSVILFVANGLLLALCLIFLGREVFVKSLLGSMLSPLFVSLLKGVDLGVNDPLLASLYGGVTVGIGVGIVFLGNGSTGGTSILALLLQKVTNLRIGILLGFCDGLVILCALFVFDLQIVLVSLISLYLASRMVDTVQVGPDLSKSIYIISDHYDVIGRSLVKDLGLGITYIAIEGGLNQDPKKMIMTVIREQHFINIKQHVLSLDPEAFITITSANEVVGRGFTLFDTDPII</sequence>
<comment type="subcellular location">
    <subcellularLocation>
        <location evidence="1">Cell membrane</location>
        <topology evidence="1">Multi-pass membrane protein</topology>
    </subcellularLocation>
</comment>
<feature type="transmembrane region" description="Helical" evidence="6">
    <location>
        <begin position="117"/>
        <end position="146"/>
    </location>
</feature>
<dbReference type="AlphaFoldDB" id="A0A4S3B462"/>
<dbReference type="Pfam" id="PF10035">
    <property type="entry name" value="DUF2179"/>
    <property type="match status" value="1"/>
</dbReference>
<dbReference type="InterPro" id="IPR051461">
    <property type="entry name" value="UPF0750_membrane"/>
</dbReference>
<dbReference type="InterPro" id="IPR003740">
    <property type="entry name" value="YitT"/>
</dbReference>
<protein>
    <submittedName>
        <fullName evidence="8">YitT family protein</fullName>
    </submittedName>
</protein>
<dbReference type="PANTHER" id="PTHR33545">
    <property type="entry name" value="UPF0750 MEMBRANE PROTEIN YITT-RELATED"/>
    <property type="match status" value="1"/>
</dbReference>
<evidence type="ECO:0000256" key="4">
    <source>
        <dbReference type="ARBA" id="ARBA00022989"/>
    </source>
</evidence>
<gene>
    <name evidence="8" type="ORF">ESZ54_05795</name>
</gene>
<dbReference type="Gene3D" id="3.30.70.120">
    <property type="match status" value="1"/>
</dbReference>
<dbReference type="InterPro" id="IPR015867">
    <property type="entry name" value="N-reg_PII/ATP_PRibTrfase_C"/>
</dbReference>
<accession>A0A4S3B462</accession>
<reference evidence="8 9" key="1">
    <citation type="submission" date="2019-01" db="EMBL/GenBank/DDBJ databases">
        <title>Vagococcus silagei sp. nov. isolated from brewer's grain.</title>
        <authorList>
            <person name="Guu J.-R."/>
        </authorList>
    </citation>
    <scope>NUCLEOTIDE SEQUENCE [LARGE SCALE GENOMIC DNA]</scope>
    <source>
        <strain evidence="8 9">2B-2</strain>
    </source>
</reference>
<comment type="caution">
    <text evidence="8">The sequence shown here is derived from an EMBL/GenBank/DDBJ whole genome shotgun (WGS) entry which is preliminary data.</text>
</comment>
<dbReference type="GO" id="GO:0005886">
    <property type="term" value="C:plasma membrane"/>
    <property type="evidence" value="ECO:0007669"/>
    <property type="project" value="UniProtKB-SubCell"/>
</dbReference>
<evidence type="ECO:0000256" key="2">
    <source>
        <dbReference type="ARBA" id="ARBA00022475"/>
    </source>
</evidence>
<name>A0A4S3B462_9ENTE</name>